<name>A0ABD0QSC8_CIRMR</name>
<dbReference type="AlphaFoldDB" id="A0ABD0QSC8"/>
<feature type="non-terminal residue" evidence="2">
    <location>
        <position position="65"/>
    </location>
</feature>
<evidence type="ECO:0000256" key="1">
    <source>
        <dbReference type="SAM" id="MobiDB-lite"/>
    </source>
</evidence>
<dbReference type="Proteomes" id="UP001529510">
    <property type="component" value="Unassembled WGS sequence"/>
</dbReference>
<dbReference type="EMBL" id="JAMKFB020000007">
    <property type="protein sequence ID" value="KAL0188727.1"/>
    <property type="molecule type" value="Genomic_DNA"/>
</dbReference>
<comment type="caution">
    <text evidence="2">The sequence shown here is derived from an EMBL/GenBank/DDBJ whole genome shotgun (WGS) entry which is preliminary data.</text>
</comment>
<proteinExistence type="predicted"/>
<evidence type="ECO:0000313" key="3">
    <source>
        <dbReference type="Proteomes" id="UP001529510"/>
    </source>
</evidence>
<keyword evidence="3" id="KW-1185">Reference proteome</keyword>
<protein>
    <submittedName>
        <fullName evidence="2">Uncharacterized protein</fullName>
    </submittedName>
</protein>
<sequence>MSGELVCSKPEEVRNAETENSVEIIIKLTSEDPPNDHDHNVNQQTERETETVCSEIRPDHNRVSK</sequence>
<feature type="compositionally biased region" description="Basic and acidic residues" evidence="1">
    <location>
        <begin position="34"/>
        <end position="65"/>
    </location>
</feature>
<feature type="region of interest" description="Disordered" evidence="1">
    <location>
        <begin position="1"/>
        <end position="20"/>
    </location>
</feature>
<gene>
    <name evidence="2" type="ORF">M9458_015826</name>
</gene>
<evidence type="ECO:0000313" key="2">
    <source>
        <dbReference type="EMBL" id="KAL0188727.1"/>
    </source>
</evidence>
<accession>A0ABD0QSC8</accession>
<feature type="region of interest" description="Disordered" evidence="1">
    <location>
        <begin position="28"/>
        <end position="65"/>
    </location>
</feature>
<organism evidence="2 3">
    <name type="scientific">Cirrhinus mrigala</name>
    <name type="common">Mrigala</name>
    <dbReference type="NCBI Taxonomy" id="683832"/>
    <lineage>
        <taxon>Eukaryota</taxon>
        <taxon>Metazoa</taxon>
        <taxon>Chordata</taxon>
        <taxon>Craniata</taxon>
        <taxon>Vertebrata</taxon>
        <taxon>Euteleostomi</taxon>
        <taxon>Actinopterygii</taxon>
        <taxon>Neopterygii</taxon>
        <taxon>Teleostei</taxon>
        <taxon>Ostariophysi</taxon>
        <taxon>Cypriniformes</taxon>
        <taxon>Cyprinidae</taxon>
        <taxon>Labeoninae</taxon>
        <taxon>Labeonini</taxon>
        <taxon>Cirrhinus</taxon>
    </lineage>
</organism>
<reference evidence="2 3" key="1">
    <citation type="submission" date="2024-05" db="EMBL/GenBank/DDBJ databases">
        <title>Genome sequencing and assembly of Indian major carp, Cirrhinus mrigala (Hamilton, 1822).</title>
        <authorList>
            <person name="Mohindra V."/>
            <person name="Chowdhury L.M."/>
            <person name="Lal K."/>
            <person name="Jena J.K."/>
        </authorList>
    </citation>
    <scope>NUCLEOTIDE SEQUENCE [LARGE SCALE GENOMIC DNA]</scope>
    <source>
        <strain evidence="2">CM1030</strain>
        <tissue evidence="2">Blood</tissue>
    </source>
</reference>